<keyword evidence="14" id="KW-0472">Membrane</keyword>
<dbReference type="Gene3D" id="1.10.540.10">
    <property type="entry name" value="Acyl-CoA dehydrogenase/oxidase, N-terminal domain"/>
    <property type="match status" value="1"/>
</dbReference>
<feature type="domain" description="Acyl-CoA oxidase/dehydrogenase middle" evidence="16">
    <location>
        <begin position="238"/>
        <end position="337"/>
    </location>
</feature>
<evidence type="ECO:0000259" key="15">
    <source>
        <dbReference type="Pfam" id="PF00441"/>
    </source>
</evidence>
<dbReference type="Gene3D" id="1.20.140.10">
    <property type="entry name" value="Butyryl-CoA Dehydrogenase, subunit A, domain 3"/>
    <property type="match status" value="1"/>
</dbReference>
<feature type="transmembrane region" description="Helical" evidence="14">
    <location>
        <begin position="28"/>
        <end position="61"/>
    </location>
</feature>
<keyword evidence="7" id="KW-0285">Flavoprotein</keyword>
<evidence type="ECO:0000259" key="17">
    <source>
        <dbReference type="Pfam" id="PF02771"/>
    </source>
</evidence>
<evidence type="ECO:0000313" key="19">
    <source>
        <dbReference type="EMBL" id="TQV82913.1"/>
    </source>
</evidence>
<dbReference type="InterPro" id="IPR036250">
    <property type="entry name" value="AcylCo_DH-like_C"/>
</dbReference>
<dbReference type="GO" id="GO:0004466">
    <property type="term" value="F:long-chain fatty acyl-CoA dehydrogenase activity"/>
    <property type="evidence" value="ECO:0007669"/>
    <property type="project" value="UniProtKB-EC"/>
</dbReference>
<evidence type="ECO:0000256" key="4">
    <source>
        <dbReference type="ARBA" id="ARBA00012033"/>
    </source>
</evidence>
<dbReference type="NCBIfam" id="NF007000">
    <property type="entry name" value="PRK09463.1"/>
    <property type="match status" value="1"/>
</dbReference>
<dbReference type="Pfam" id="PF09317">
    <property type="entry name" value="ACDH_C"/>
    <property type="match status" value="1"/>
</dbReference>
<proteinExistence type="inferred from homology"/>
<dbReference type="NCBIfam" id="NF009586">
    <property type="entry name" value="PRK13026.1"/>
    <property type="match status" value="1"/>
</dbReference>
<evidence type="ECO:0000259" key="18">
    <source>
        <dbReference type="Pfam" id="PF09317"/>
    </source>
</evidence>
<keyword evidence="11" id="KW-0443">Lipid metabolism</keyword>
<evidence type="ECO:0000256" key="13">
    <source>
        <dbReference type="ARBA" id="ARBA00049247"/>
    </source>
</evidence>
<dbReference type="EC" id="1.3.8.8" evidence="5"/>
<evidence type="ECO:0000259" key="16">
    <source>
        <dbReference type="Pfam" id="PF02770"/>
    </source>
</evidence>
<keyword evidence="20" id="KW-1185">Reference proteome</keyword>
<evidence type="ECO:0000256" key="12">
    <source>
        <dbReference type="ARBA" id="ARBA00047882"/>
    </source>
</evidence>
<keyword evidence="14" id="KW-0812">Transmembrane</keyword>
<dbReference type="Pfam" id="PF00441">
    <property type="entry name" value="Acyl-CoA_dh_1"/>
    <property type="match status" value="1"/>
</dbReference>
<dbReference type="InterPro" id="IPR009100">
    <property type="entry name" value="AcylCoA_DH/oxidase_NM_dom_sf"/>
</dbReference>
<dbReference type="GO" id="GO:0050660">
    <property type="term" value="F:flavin adenine dinucleotide binding"/>
    <property type="evidence" value="ECO:0007669"/>
    <property type="project" value="InterPro"/>
</dbReference>
<comment type="pathway">
    <text evidence="2">Lipid metabolism; fatty acid beta-oxidation.</text>
</comment>
<dbReference type="FunFam" id="2.40.110.10:FF:000010">
    <property type="entry name" value="Acyl-CoA dehydrogenase"/>
    <property type="match status" value="1"/>
</dbReference>
<evidence type="ECO:0000256" key="8">
    <source>
        <dbReference type="ARBA" id="ARBA00022827"/>
    </source>
</evidence>
<dbReference type="GO" id="GO:0070991">
    <property type="term" value="F:medium-chain fatty acyl-CoA dehydrogenase activity"/>
    <property type="evidence" value="ECO:0007669"/>
    <property type="project" value="UniProtKB-EC"/>
</dbReference>
<dbReference type="Gene3D" id="2.40.110.10">
    <property type="entry name" value="Butyryl-CoA Dehydrogenase, subunit A, domain 2"/>
    <property type="match status" value="1"/>
</dbReference>
<evidence type="ECO:0000256" key="2">
    <source>
        <dbReference type="ARBA" id="ARBA00005005"/>
    </source>
</evidence>
<feature type="domain" description="Acyl-CoA dehydrogenase/oxidase N-terminal" evidence="17">
    <location>
        <begin position="123"/>
        <end position="234"/>
    </location>
</feature>
<comment type="catalytic activity">
    <reaction evidence="13">
        <text>a long-chain 2,3-saturated fatty acyl-CoA + oxidized [electron-transfer flavoprotein] + H(+) = a long-chain (2E)-enoyl-CoA + reduced [electron-transfer flavoprotein]</text>
        <dbReference type="Rhea" id="RHEA:17721"/>
        <dbReference type="Rhea" id="RHEA-COMP:10685"/>
        <dbReference type="Rhea" id="RHEA-COMP:10686"/>
        <dbReference type="ChEBI" id="CHEBI:15378"/>
        <dbReference type="ChEBI" id="CHEBI:57692"/>
        <dbReference type="ChEBI" id="CHEBI:58307"/>
        <dbReference type="ChEBI" id="CHEBI:83721"/>
        <dbReference type="ChEBI" id="CHEBI:83727"/>
        <dbReference type="EC" id="1.3.8.8"/>
    </reaction>
</comment>
<keyword evidence="14" id="KW-1133">Transmembrane helix</keyword>
<dbReference type="OrthoDB" id="9802447at2"/>
<dbReference type="InterPro" id="IPR046373">
    <property type="entry name" value="Acyl-CoA_Oxase/DH_mid-dom_sf"/>
</dbReference>
<dbReference type="PANTHER" id="PTHR48083:SF33">
    <property type="entry name" value="ACYL-COENZYME A DEHYDROGENASE"/>
    <property type="match status" value="1"/>
</dbReference>
<comment type="similarity">
    <text evidence="3">Belongs to the acyl-CoA dehydrogenase family.</text>
</comment>
<evidence type="ECO:0000256" key="7">
    <source>
        <dbReference type="ARBA" id="ARBA00022630"/>
    </source>
</evidence>
<organism evidence="19 20">
    <name type="scientific">Aliikangiella coralliicola</name>
    <dbReference type="NCBI Taxonomy" id="2592383"/>
    <lineage>
        <taxon>Bacteria</taxon>
        <taxon>Pseudomonadati</taxon>
        <taxon>Pseudomonadota</taxon>
        <taxon>Gammaproteobacteria</taxon>
        <taxon>Oceanospirillales</taxon>
        <taxon>Pleioneaceae</taxon>
        <taxon>Aliikangiella</taxon>
    </lineage>
</organism>
<dbReference type="RefSeq" id="WP_142934645.1">
    <property type="nucleotide sequence ID" value="NZ_ML660171.1"/>
</dbReference>
<dbReference type="AlphaFoldDB" id="A0A545U0G6"/>
<keyword evidence="8" id="KW-0274">FAD</keyword>
<evidence type="ECO:0000256" key="3">
    <source>
        <dbReference type="ARBA" id="ARBA00009347"/>
    </source>
</evidence>
<dbReference type="FunFam" id="1.20.140.10:FF:000009">
    <property type="entry name" value="Acyl-CoA dehydrogenase"/>
    <property type="match status" value="1"/>
</dbReference>
<reference evidence="19 20" key="1">
    <citation type="submission" date="2019-07" db="EMBL/GenBank/DDBJ databases">
        <title>Draft genome for Aliikangiella sp. M105.</title>
        <authorList>
            <person name="Wang G."/>
        </authorList>
    </citation>
    <scope>NUCLEOTIDE SEQUENCE [LARGE SCALE GENOMIC DNA]</scope>
    <source>
        <strain evidence="19 20">M105</strain>
    </source>
</reference>
<name>A0A545U0G6_9GAMM</name>
<dbReference type="GO" id="GO:0033539">
    <property type="term" value="P:fatty acid beta-oxidation using acyl-CoA dehydrogenase"/>
    <property type="evidence" value="ECO:0007669"/>
    <property type="project" value="InterPro"/>
</dbReference>
<feature type="domain" description="Acyl-CoA dehydrogenase/oxidase C-terminal" evidence="15">
    <location>
        <begin position="361"/>
        <end position="506"/>
    </location>
</feature>
<comment type="catalytic activity">
    <reaction evidence="12">
        <text>a medium-chain 2,3-saturated fatty acyl-CoA + oxidized [electron-transfer flavoprotein] + H(+) = a medium-chain (2E)-enoyl-CoA + reduced [electron-transfer flavoprotein]</text>
        <dbReference type="Rhea" id="RHEA:14477"/>
        <dbReference type="Rhea" id="RHEA-COMP:10685"/>
        <dbReference type="Rhea" id="RHEA-COMP:10686"/>
        <dbReference type="ChEBI" id="CHEBI:15378"/>
        <dbReference type="ChEBI" id="CHEBI:57692"/>
        <dbReference type="ChEBI" id="CHEBI:58307"/>
        <dbReference type="ChEBI" id="CHEBI:83723"/>
        <dbReference type="ChEBI" id="CHEBI:83726"/>
        <dbReference type="EC" id="1.3.8.7"/>
    </reaction>
</comment>
<dbReference type="GO" id="GO:0005737">
    <property type="term" value="C:cytoplasm"/>
    <property type="evidence" value="ECO:0007669"/>
    <property type="project" value="TreeGrafter"/>
</dbReference>
<protein>
    <recommendedName>
        <fullName evidence="6">Acyl-coenzyme A dehydrogenase</fullName>
        <ecNumber evidence="4">1.3.8.7</ecNumber>
        <ecNumber evidence="5">1.3.8.8</ecNumber>
    </recommendedName>
</protein>
<evidence type="ECO:0000313" key="20">
    <source>
        <dbReference type="Proteomes" id="UP000315439"/>
    </source>
</evidence>
<dbReference type="UniPathway" id="UPA00659"/>
<evidence type="ECO:0000256" key="10">
    <source>
        <dbReference type="ARBA" id="ARBA00023002"/>
    </source>
</evidence>
<comment type="caution">
    <text evidence="19">The sequence shown here is derived from an EMBL/GenBank/DDBJ whole genome shotgun (WGS) entry which is preliminary data.</text>
</comment>
<gene>
    <name evidence="19" type="ORF">FLL46_24390</name>
</gene>
<dbReference type="InterPro" id="IPR009075">
    <property type="entry name" value="AcylCo_DH/oxidase_C"/>
</dbReference>
<evidence type="ECO:0000256" key="11">
    <source>
        <dbReference type="ARBA" id="ARBA00023098"/>
    </source>
</evidence>
<dbReference type="Pfam" id="PF02771">
    <property type="entry name" value="Acyl-CoA_dh_N"/>
    <property type="match status" value="1"/>
</dbReference>
<dbReference type="InterPro" id="IPR015396">
    <property type="entry name" value="FadE_C"/>
</dbReference>
<evidence type="ECO:0000256" key="6">
    <source>
        <dbReference type="ARBA" id="ARBA00020144"/>
    </source>
</evidence>
<dbReference type="InterPro" id="IPR050741">
    <property type="entry name" value="Acyl-CoA_dehydrogenase"/>
</dbReference>
<keyword evidence="10" id="KW-0560">Oxidoreductase</keyword>
<dbReference type="SUPFAM" id="SSF47203">
    <property type="entry name" value="Acyl-CoA dehydrogenase C-terminal domain-like"/>
    <property type="match status" value="1"/>
</dbReference>
<dbReference type="EC" id="1.3.8.7" evidence="4"/>
<dbReference type="InterPro" id="IPR037069">
    <property type="entry name" value="AcylCoA_DH/ox_N_sf"/>
</dbReference>
<dbReference type="InterPro" id="IPR006091">
    <property type="entry name" value="Acyl-CoA_Oxase/DH_mid-dom"/>
</dbReference>
<evidence type="ECO:0000256" key="14">
    <source>
        <dbReference type="SAM" id="Phobius"/>
    </source>
</evidence>
<feature type="domain" description="Acyl-CoA dehydrogenase C-terminal bacterial-type" evidence="18">
    <location>
        <begin position="515"/>
        <end position="798"/>
    </location>
</feature>
<dbReference type="SUPFAM" id="SSF56645">
    <property type="entry name" value="Acyl-CoA dehydrogenase NM domain-like"/>
    <property type="match status" value="1"/>
</dbReference>
<accession>A0A545U0G6</accession>
<evidence type="ECO:0000256" key="9">
    <source>
        <dbReference type="ARBA" id="ARBA00022832"/>
    </source>
</evidence>
<keyword evidence="9" id="KW-0276">Fatty acid metabolism</keyword>
<evidence type="ECO:0000256" key="1">
    <source>
        <dbReference type="ARBA" id="ARBA00001974"/>
    </source>
</evidence>
<sequence length="819" mass="90768">MVILTQILVLIGVIWASAYMRARMGTALTVAGAALVLLTMFGEFKVIPWLLFGAVALLYFADDLRKDKITRPIFKMFRSVLPPMNQTEREALEAGDVWWDGELFKGNPNWKEMLAYEKPELTEEEQSFVDNQVETVCNMVSDWDINFKDKDLPQEAWDYLKKEGFWGLIIPKEYGGKGFSALAHSTIVSKLSTRSGVLGVTTMVPNSLGPAELLLHYGTEEQKNFYLPRLAKGDEIPCFALTAPKAGSDAGAIPDTGIICKGEHEGEEVLGIRLNWNKRYITLAPVATVLGLAFKMYDPDGLIGDKEDIGITVALIPTSHPGVEIGERHYPMGQAFMNGPTRGKDVFIPLSWIVGGQDYAGKGWRMLVECLSAGRGISLPSSSTATGKLAYRATGAYSVLREQFKTEIGKFEGVEEALARIAGSTYQLEATRLMTAGAVDAGVKPSVVTAIAKYHMTEAARDILKDSMDVHGGRGVIMGERNYLSSGYMSMPISITVEGANILTRNLMIFGQGAVRCHPFVFREMQAAANPNEQQGVEDFDSLFFRHIGYGLSNFIRSISMGLTSGRIVKKPVPGPTGRYYQQLTRMSSALALVSDLSMAVLGGELKRKERLSARLGDVLSYLYLSSAVLKYYEDSGRQESDLPYVEWNLKNNLHLMQKAFLEFFENLRPAWLGKVLRRVVFPYGIWYKKPSDYLDHTIVKSMFNHNELRDRLTCNIFVGDENDPVGRIENAFNKVLATKSVAQKIKKAVKEGKLAPARELEETVATALAAGILSQQEADDYLESEALRLDAIQVDEYSKEYIAGQFEEGLKSAPERAA</sequence>
<dbReference type="EMBL" id="VIKS01000015">
    <property type="protein sequence ID" value="TQV82913.1"/>
    <property type="molecule type" value="Genomic_DNA"/>
</dbReference>
<dbReference type="Proteomes" id="UP000315439">
    <property type="component" value="Unassembled WGS sequence"/>
</dbReference>
<dbReference type="InterPro" id="IPR013786">
    <property type="entry name" value="AcylCoA_DH/ox_N"/>
</dbReference>
<dbReference type="PANTHER" id="PTHR48083">
    <property type="entry name" value="MEDIUM-CHAIN SPECIFIC ACYL-COA DEHYDROGENASE, MITOCHONDRIAL-RELATED"/>
    <property type="match status" value="1"/>
</dbReference>
<dbReference type="Pfam" id="PF02770">
    <property type="entry name" value="Acyl-CoA_dh_M"/>
    <property type="match status" value="1"/>
</dbReference>
<comment type="cofactor">
    <cofactor evidence="1">
        <name>FAD</name>
        <dbReference type="ChEBI" id="CHEBI:57692"/>
    </cofactor>
</comment>
<dbReference type="FunFam" id="1.10.540.10:FF:000004">
    <property type="entry name" value="Acyl-CoA dehydrogenase"/>
    <property type="match status" value="1"/>
</dbReference>
<evidence type="ECO:0000256" key="5">
    <source>
        <dbReference type="ARBA" id="ARBA00012040"/>
    </source>
</evidence>